<dbReference type="PIRSF" id="PIRSF006488">
    <property type="entry name" value="Exonuc_VII_S"/>
    <property type="match status" value="1"/>
</dbReference>
<dbReference type="HAMAP" id="MF_00337">
    <property type="entry name" value="Exonuc_7_S"/>
    <property type="match status" value="1"/>
</dbReference>
<evidence type="ECO:0000256" key="5">
    <source>
        <dbReference type="ARBA" id="ARBA00022839"/>
    </source>
</evidence>
<dbReference type="GO" id="GO:0005829">
    <property type="term" value="C:cytosol"/>
    <property type="evidence" value="ECO:0007669"/>
    <property type="project" value="TreeGrafter"/>
</dbReference>
<keyword evidence="5 6" id="KW-0269">Exonuclease</keyword>
<gene>
    <name evidence="6 7" type="primary">xseB</name>
    <name evidence="7" type="ORF">AN619_07980</name>
</gene>
<sequence>MKISENKCKEKDVSFEDAIKRLEEIVNLLDEGSLTLNETLSLYEEGIRLYKCCNEILEKTEQKITILIKGDGEKYEEVDFKDFKGE</sequence>
<dbReference type="GO" id="GO:0009318">
    <property type="term" value="C:exodeoxyribonuclease VII complex"/>
    <property type="evidence" value="ECO:0007669"/>
    <property type="project" value="UniProtKB-UniRule"/>
</dbReference>
<dbReference type="GO" id="GO:0008855">
    <property type="term" value="F:exodeoxyribonuclease VII activity"/>
    <property type="evidence" value="ECO:0007669"/>
    <property type="project" value="UniProtKB-UniRule"/>
</dbReference>
<comment type="caution">
    <text evidence="7">The sequence shown here is derived from an EMBL/GenBank/DDBJ whole genome shotgun (WGS) entry which is preliminary data.</text>
</comment>
<keyword evidence="8" id="KW-1185">Reference proteome</keyword>
<dbReference type="EMBL" id="LOEE01000021">
    <property type="protein sequence ID" value="KXG76806.1"/>
    <property type="molecule type" value="Genomic_DNA"/>
</dbReference>
<comment type="catalytic activity">
    <reaction evidence="6">
        <text>Exonucleolytic cleavage in either 5'- to 3'- or 3'- to 5'-direction to yield nucleoside 5'-phosphates.</text>
        <dbReference type="EC" id="3.1.11.6"/>
    </reaction>
</comment>
<protein>
    <recommendedName>
        <fullName evidence="6">Exodeoxyribonuclease 7 small subunit</fullName>
        <ecNumber evidence="6">3.1.11.6</ecNumber>
    </recommendedName>
    <alternativeName>
        <fullName evidence="6">Exodeoxyribonuclease VII small subunit</fullName>
        <shortName evidence="6">Exonuclease VII small subunit</shortName>
    </alternativeName>
</protein>
<organism evidence="7 8">
    <name type="scientific">Thermotalea metallivorans</name>
    <dbReference type="NCBI Taxonomy" id="520762"/>
    <lineage>
        <taxon>Bacteria</taxon>
        <taxon>Bacillati</taxon>
        <taxon>Bacillota</taxon>
        <taxon>Clostridia</taxon>
        <taxon>Peptostreptococcales</taxon>
        <taxon>Thermotaleaceae</taxon>
        <taxon>Thermotalea</taxon>
    </lineage>
</organism>
<keyword evidence="3 6" id="KW-0540">Nuclease</keyword>
<comment type="subunit">
    <text evidence="6">Heterooligomer composed of large and small subunits.</text>
</comment>
<dbReference type="NCBIfam" id="TIGR01280">
    <property type="entry name" value="xseB"/>
    <property type="match status" value="1"/>
</dbReference>
<dbReference type="PANTHER" id="PTHR34137:SF1">
    <property type="entry name" value="EXODEOXYRIBONUCLEASE 7 SMALL SUBUNIT"/>
    <property type="match status" value="1"/>
</dbReference>
<comment type="function">
    <text evidence="6">Bidirectionally degrades single-stranded DNA into large acid-insoluble oligonucleotides, which are then degraded further into small acid-soluble oligonucleotides.</text>
</comment>
<dbReference type="Gene3D" id="1.10.287.1040">
    <property type="entry name" value="Exonuclease VII, small subunit"/>
    <property type="match status" value="1"/>
</dbReference>
<keyword evidence="2 6" id="KW-0963">Cytoplasm</keyword>
<dbReference type="PANTHER" id="PTHR34137">
    <property type="entry name" value="EXODEOXYRIBONUCLEASE 7 SMALL SUBUNIT"/>
    <property type="match status" value="1"/>
</dbReference>
<evidence type="ECO:0000256" key="1">
    <source>
        <dbReference type="ARBA" id="ARBA00009998"/>
    </source>
</evidence>
<name>A0A140L8D1_9FIRM</name>
<evidence type="ECO:0000256" key="4">
    <source>
        <dbReference type="ARBA" id="ARBA00022801"/>
    </source>
</evidence>
<comment type="similarity">
    <text evidence="1 6">Belongs to the XseB family.</text>
</comment>
<dbReference type="Pfam" id="PF02609">
    <property type="entry name" value="Exonuc_VII_S"/>
    <property type="match status" value="1"/>
</dbReference>
<dbReference type="STRING" id="520762.AN619_07980"/>
<dbReference type="RefSeq" id="WP_242867314.1">
    <property type="nucleotide sequence ID" value="NZ_LOEE01000021.1"/>
</dbReference>
<dbReference type="SUPFAM" id="SSF116842">
    <property type="entry name" value="XseB-like"/>
    <property type="match status" value="1"/>
</dbReference>
<dbReference type="EC" id="3.1.11.6" evidence="6"/>
<dbReference type="AlphaFoldDB" id="A0A140L8D1"/>
<proteinExistence type="inferred from homology"/>
<dbReference type="Proteomes" id="UP000070456">
    <property type="component" value="Unassembled WGS sequence"/>
</dbReference>
<evidence type="ECO:0000256" key="6">
    <source>
        <dbReference type="HAMAP-Rule" id="MF_00337"/>
    </source>
</evidence>
<evidence type="ECO:0000313" key="8">
    <source>
        <dbReference type="Proteomes" id="UP000070456"/>
    </source>
</evidence>
<keyword evidence="4 6" id="KW-0378">Hydrolase</keyword>
<reference evidence="7 8" key="1">
    <citation type="submission" date="2015-12" db="EMBL/GenBank/DDBJ databases">
        <title>Draft genome sequence of the thermoanaerobe Thermotalea metallivorans, an isolate from the runoff channel of the Great Artesian Basin, Australia.</title>
        <authorList>
            <person name="Patel B.K."/>
        </authorList>
    </citation>
    <scope>NUCLEOTIDE SEQUENCE [LARGE SCALE GENOMIC DNA]</scope>
    <source>
        <strain evidence="7 8">B2-1</strain>
    </source>
</reference>
<evidence type="ECO:0000313" key="7">
    <source>
        <dbReference type="EMBL" id="KXG76806.1"/>
    </source>
</evidence>
<dbReference type="InterPro" id="IPR003761">
    <property type="entry name" value="Exonuc_VII_S"/>
</dbReference>
<evidence type="ECO:0000256" key="3">
    <source>
        <dbReference type="ARBA" id="ARBA00022722"/>
    </source>
</evidence>
<dbReference type="InterPro" id="IPR037004">
    <property type="entry name" value="Exonuc_VII_ssu_sf"/>
</dbReference>
<dbReference type="GO" id="GO:0006308">
    <property type="term" value="P:DNA catabolic process"/>
    <property type="evidence" value="ECO:0007669"/>
    <property type="project" value="UniProtKB-UniRule"/>
</dbReference>
<dbReference type="NCBIfam" id="NF002140">
    <property type="entry name" value="PRK00977.1-4"/>
    <property type="match status" value="1"/>
</dbReference>
<comment type="subcellular location">
    <subcellularLocation>
        <location evidence="6">Cytoplasm</location>
    </subcellularLocation>
</comment>
<evidence type="ECO:0000256" key="2">
    <source>
        <dbReference type="ARBA" id="ARBA00022490"/>
    </source>
</evidence>
<accession>A0A140L8D1</accession>